<keyword evidence="8 9" id="KW-0472">Membrane</keyword>
<feature type="transmembrane region" description="Helical" evidence="9">
    <location>
        <begin position="15"/>
        <end position="32"/>
    </location>
</feature>
<keyword evidence="7 9" id="KW-1133">Transmembrane helix</keyword>
<dbReference type="GO" id="GO:0009236">
    <property type="term" value="P:cobalamin biosynthetic process"/>
    <property type="evidence" value="ECO:0007669"/>
    <property type="project" value="UniProtKB-KW"/>
</dbReference>
<comment type="pathway">
    <text evidence="2">Cofactor biosynthesis; adenosylcobalamin biosynthesis.</text>
</comment>
<dbReference type="Pfam" id="PF03186">
    <property type="entry name" value="CobD_Cbib"/>
    <property type="match status" value="1"/>
</dbReference>
<keyword evidence="11" id="KW-1185">Reference proteome</keyword>
<feature type="transmembrane region" description="Helical" evidence="9">
    <location>
        <begin position="66"/>
        <end position="88"/>
    </location>
</feature>
<evidence type="ECO:0000256" key="3">
    <source>
        <dbReference type="ARBA" id="ARBA00006263"/>
    </source>
</evidence>
<reference evidence="10" key="1">
    <citation type="submission" date="2022-01" db="EMBL/GenBank/DDBJ databases">
        <title>Whole genome-based taxonomy of the Shewanellaceae.</title>
        <authorList>
            <person name="Martin-Rodriguez A.J."/>
        </authorList>
    </citation>
    <scope>NUCLEOTIDE SEQUENCE</scope>
    <source>
        <strain evidence="10">KCTC 23973</strain>
    </source>
</reference>
<dbReference type="GO" id="GO:0048472">
    <property type="term" value="F:threonine-phosphate decarboxylase activity"/>
    <property type="evidence" value="ECO:0007669"/>
    <property type="project" value="InterPro"/>
</dbReference>
<comment type="caution">
    <text evidence="10">The sequence shown here is derived from an EMBL/GenBank/DDBJ whole genome shotgun (WGS) entry which is preliminary data.</text>
</comment>
<feature type="transmembrane region" description="Helical" evidence="9">
    <location>
        <begin position="208"/>
        <end position="229"/>
    </location>
</feature>
<evidence type="ECO:0000256" key="7">
    <source>
        <dbReference type="ARBA" id="ARBA00022989"/>
    </source>
</evidence>
<keyword evidence="5" id="KW-0169">Cobalamin biosynthesis</keyword>
<evidence type="ECO:0000313" key="11">
    <source>
        <dbReference type="Proteomes" id="UP001139293"/>
    </source>
</evidence>
<organism evidence="10 11">
    <name type="scientific">Shewanella pneumatophori</name>
    <dbReference type="NCBI Taxonomy" id="314092"/>
    <lineage>
        <taxon>Bacteria</taxon>
        <taxon>Pseudomonadati</taxon>
        <taxon>Pseudomonadota</taxon>
        <taxon>Gammaproteobacteria</taxon>
        <taxon>Alteromonadales</taxon>
        <taxon>Shewanellaceae</taxon>
        <taxon>Shewanella</taxon>
    </lineage>
</organism>
<accession>A0A9X1ZC32</accession>
<keyword evidence="6 9" id="KW-0812">Transmembrane</keyword>
<evidence type="ECO:0000256" key="9">
    <source>
        <dbReference type="SAM" id="Phobius"/>
    </source>
</evidence>
<feature type="transmembrane region" description="Helical" evidence="9">
    <location>
        <begin position="302"/>
        <end position="321"/>
    </location>
</feature>
<dbReference type="Proteomes" id="UP001139293">
    <property type="component" value="Unassembled WGS sequence"/>
</dbReference>
<comment type="subcellular location">
    <subcellularLocation>
        <location evidence="1">Cell membrane</location>
        <topology evidence="1">Multi-pass membrane protein</topology>
    </subcellularLocation>
</comment>
<name>A0A9X1ZC32_9GAMM</name>
<gene>
    <name evidence="10" type="ORF">L2740_09855</name>
</gene>
<evidence type="ECO:0000256" key="2">
    <source>
        <dbReference type="ARBA" id="ARBA00004953"/>
    </source>
</evidence>
<evidence type="ECO:0000256" key="6">
    <source>
        <dbReference type="ARBA" id="ARBA00022692"/>
    </source>
</evidence>
<dbReference type="RefSeq" id="WP_248949973.1">
    <property type="nucleotide sequence ID" value="NZ_JAKILB010000005.1"/>
</dbReference>
<evidence type="ECO:0000256" key="5">
    <source>
        <dbReference type="ARBA" id="ARBA00022573"/>
    </source>
</evidence>
<dbReference type="EMBL" id="JAKILB010000005">
    <property type="protein sequence ID" value="MCL1138848.1"/>
    <property type="molecule type" value="Genomic_DNA"/>
</dbReference>
<dbReference type="InterPro" id="IPR004485">
    <property type="entry name" value="Cobalamin_biosynth_CobD/CbiB"/>
</dbReference>
<dbReference type="GO" id="GO:0005886">
    <property type="term" value="C:plasma membrane"/>
    <property type="evidence" value="ECO:0007669"/>
    <property type="project" value="UniProtKB-SubCell"/>
</dbReference>
<feature type="transmembrane region" description="Helical" evidence="9">
    <location>
        <begin position="163"/>
        <end position="187"/>
    </location>
</feature>
<evidence type="ECO:0000313" key="10">
    <source>
        <dbReference type="EMBL" id="MCL1138848.1"/>
    </source>
</evidence>
<proteinExistence type="inferred from homology"/>
<dbReference type="PANTHER" id="PTHR34308">
    <property type="entry name" value="COBALAMIN BIOSYNTHESIS PROTEIN CBIB"/>
    <property type="match status" value="1"/>
</dbReference>
<evidence type="ECO:0000256" key="1">
    <source>
        <dbReference type="ARBA" id="ARBA00004651"/>
    </source>
</evidence>
<sequence length="326" mass="36414">MVPEFTKIFSQDSQLYTGALVLLVSILLARIAPLPRSLQPLEWLSQVAKNLSLKVNHTGRANSQQLIAGTLAMLLLIVPFWAVISFFIELAEFPWFFEAVTIYLCLQDDHFRYIANEVVISIKRDNKVRARSLLEPWLNRSTQSLSNVGLCKATIERLSTTSIYGTVSAILFYTVGGVPLLIVARMLKQLEFCWPIYNPQYRYFGMPVYALSTLIHFIPAKLWTLSLAIQGGPQSLATLFNPKVNGVPMNEYQTSAVVACALNIELGGPVKFNNVRVDMPKVCYGRHPNEDDVKSAVKLNSIAFSLWALAIIVLPGIWAALRILQG</sequence>
<dbReference type="PANTHER" id="PTHR34308:SF1">
    <property type="entry name" value="COBALAMIN BIOSYNTHESIS PROTEIN CBIB"/>
    <property type="match status" value="1"/>
</dbReference>
<keyword evidence="4" id="KW-1003">Cell membrane</keyword>
<dbReference type="AlphaFoldDB" id="A0A9X1ZC32"/>
<comment type="similarity">
    <text evidence="3">Belongs to the CobD/CbiB family.</text>
</comment>
<evidence type="ECO:0000256" key="8">
    <source>
        <dbReference type="ARBA" id="ARBA00023136"/>
    </source>
</evidence>
<evidence type="ECO:0000256" key="4">
    <source>
        <dbReference type="ARBA" id="ARBA00022475"/>
    </source>
</evidence>
<protein>
    <submittedName>
        <fullName evidence="10">Cobalamin biosynthesis protein</fullName>
    </submittedName>
</protein>